<dbReference type="InterPro" id="IPR006012">
    <property type="entry name" value="Syntaxin/epimorphin_CS"/>
</dbReference>
<dbReference type="Gene3D" id="1.20.5.110">
    <property type="match status" value="1"/>
</dbReference>
<organism evidence="6 7">
    <name type="scientific">Neoarthrinium moseri</name>
    <dbReference type="NCBI Taxonomy" id="1658444"/>
    <lineage>
        <taxon>Eukaryota</taxon>
        <taxon>Fungi</taxon>
        <taxon>Dikarya</taxon>
        <taxon>Ascomycota</taxon>
        <taxon>Pezizomycotina</taxon>
        <taxon>Sordariomycetes</taxon>
        <taxon>Xylariomycetidae</taxon>
        <taxon>Amphisphaeriales</taxon>
        <taxon>Apiosporaceae</taxon>
        <taxon>Neoarthrinium</taxon>
    </lineage>
</organism>
<evidence type="ECO:0000259" key="5">
    <source>
        <dbReference type="PROSITE" id="PS50192"/>
    </source>
</evidence>
<dbReference type="InterPro" id="IPR006011">
    <property type="entry name" value="Syntaxin_N"/>
</dbReference>
<dbReference type="GO" id="GO:0048278">
    <property type="term" value="P:vesicle docking"/>
    <property type="evidence" value="ECO:0007669"/>
    <property type="project" value="TreeGrafter"/>
</dbReference>
<evidence type="ECO:0000256" key="1">
    <source>
        <dbReference type="ARBA" id="ARBA00009063"/>
    </source>
</evidence>
<evidence type="ECO:0000256" key="4">
    <source>
        <dbReference type="SAM" id="Phobius"/>
    </source>
</evidence>
<keyword evidence="7" id="KW-1185">Reference proteome</keyword>
<dbReference type="Pfam" id="PF05739">
    <property type="entry name" value="SNARE"/>
    <property type="match status" value="1"/>
</dbReference>
<proteinExistence type="inferred from homology"/>
<dbReference type="GO" id="GO:0031201">
    <property type="term" value="C:SNARE complex"/>
    <property type="evidence" value="ECO:0007669"/>
    <property type="project" value="TreeGrafter"/>
</dbReference>
<dbReference type="PANTHER" id="PTHR19957">
    <property type="entry name" value="SYNTAXIN"/>
    <property type="match status" value="1"/>
</dbReference>
<dbReference type="GO" id="GO:0005484">
    <property type="term" value="F:SNAP receptor activity"/>
    <property type="evidence" value="ECO:0007669"/>
    <property type="project" value="InterPro"/>
</dbReference>
<dbReference type="GO" id="GO:0006906">
    <property type="term" value="P:vesicle fusion"/>
    <property type="evidence" value="ECO:0007669"/>
    <property type="project" value="TreeGrafter"/>
</dbReference>
<dbReference type="GO" id="GO:0006896">
    <property type="term" value="P:Golgi to vacuole transport"/>
    <property type="evidence" value="ECO:0007669"/>
    <property type="project" value="TreeGrafter"/>
</dbReference>
<feature type="compositionally biased region" description="Gly residues" evidence="3">
    <location>
        <begin position="11"/>
        <end position="20"/>
    </location>
</feature>
<evidence type="ECO:0000313" key="6">
    <source>
        <dbReference type="EMBL" id="KAI1855723.1"/>
    </source>
</evidence>
<name>A0A9Q0AJZ0_9PEZI</name>
<keyword evidence="4" id="KW-0812">Transmembrane</keyword>
<evidence type="ECO:0000313" key="7">
    <source>
        <dbReference type="Proteomes" id="UP000829685"/>
    </source>
</evidence>
<dbReference type="GO" id="GO:0000149">
    <property type="term" value="F:SNARE binding"/>
    <property type="evidence" value="ECO:0007669"/>
    <property type="project" value="TreeGrafter"/>
</dbReference>
<dbReference type="PANTHER" id="PTHR19957:SF38">
    <property type="entry name" value="LD27581P"/>
    <property type="match status" value="1"/>
</dbReference>
<dbReference type="PROSITE" id="PS50192">
    <property type="entry name" value="T_SNARE"/>
    <property type="match status" value="1"/>
</dbReference>
<dbReference type="EMBL" id="JAFIMR010000050">
    <property type="protein sequence ID" value="KAI1855723.1"/>
    <property type="molecule type" value="Genomic_DNA"/>
</dbReference>
<feature type="region of interest" description="Disordered" evidence="3">
    <location>
        <begin position="1"/>
        <end position="36"/>
    </location>
</feature>
<dbReference type="InterPro" id="IPR045242">
    <property type="entry name" value="Syntaxin"/>
</dbReference>
<gene>
    <name evidence="6" type="ORF">JX265_012168</name>
</gene>
<protein>
    <recommendedName>
        <fullName evidence="5">t-SNARE coiled-coil homology domain-containing protein</fullName>
    </recommendedName>
</protein>
<dbReference type="Gene3D" id="1.20.58.70">
    <property type="match status" value="1"/>
</dbReference>
<evidence type="ECO:0000256" key="3">
    <source>
        <dbReference type="SAM" id="MobiDB-lite"/>
    </source>
</evidence>
<dbReference type="InterPro" id="IPR010989">
    <property type="entry name" value="SNARE"/>
</dbReference>
<comment type="similarity">
    <text evidence="1 2">Belongs to the syntaxin family.</text>
</comment>
<dbReference type="SMART" id="SM00503">
    <property type="entry name" value="SynN"/>
    <property type="match status" value="1"/>
</dbReference>
<comment type="caution">
    <text evidence="6">The sequence shown here is derived from an EMBL/GenBank/DDBJ whole genome shotgun (WGS) entry which is preliminary data.</text>
</comment>
<dbReference type="SUPFAM" id="SSF47661">
    <property type="entry name" value="t-snare proteins"/>
    <property type="match status" value="1"/>
</dbReference>
<keyword evidence="4" id="KW-0472">Membrane</keyword>
<dbReference type="PROSITE" id="PS00914">
    <property type="entry name" value="SYNTAXIN"/>
    <property type="match status" value="1"/>
</dbReference>
<sequence length="284" mass="31421">MSFDQLSSMESGGGGGGGNGASSRRQGGAYSDSPEFSRLSQNLMNQLFHLQGNNSKLRTEINRLGTRQDNPRLRERVQTLLEESRDQFKDVGEGVKKLQQWGDDVTPSQKYSQQKLAREFGTGLKEFQGLQRTALEKLNASVTAAKAALDAESPGETRGDQGELQLLQHQQQQQQEQIHLAAQDEVDFQDALIAEREEEIRQIEEGVGDLNVLFRQVAQIVSEQGEQLETIESNAINVRDDTRGADVELRSAARYQKNARSKACCLLLILAVILTIVLLAVLLG</sequence>
<dbReference type="Pfam" id="PF14523">
    <property type="entry name" value="Syntaxin_2"/>
    <property type="match status" value="1"/>
</dbReference>
<dbReference type="GO" id="GO:0006886">
    <property type="term" value="P:intracellular protein transport"/>
    <property type="evidence" value="ECO:0007669"/>
    <property type="project" value="InterPro"/>
</dbReference>
<reference evidence="6" key="1">
    <citation type="submission" date="2021-03" db="EMBL/GenBank/DDBJ databases">
        <title>Revisited historic fungal species revealed as producer of novel bioactive compounds through whole genome sequencing and comparative genomics.</title>
        <authorList>
            <person name="Vignolle G.A."/>
            <person name="Hochenegger N."/>
            <person name="Mach R.L."/>
            <person name="Mach-Aigner A.R."/>
            <person name="Javad Rahimi M."/>
            <person name="Salim K.A."/>
            <person name="Chan C.M."/>
            <person name="Lim L.B.L."/>
            <person name="Cai F."/>
            <person name="Druzhinina I.S."/>
            <person name="U'Ren J.M."/>
            <person name="Derntl C."/>
        </authorList>
    </citation>
    <scope>NUCLEOTIDE SEQUENCE</scope>
    <source>
        <strain evidence="6">TUCIM 5799</strain>
    </source>
</reference>
<dbReference type="Proteomes" id="UP000829685">
    <property type="component" value="Unassembled WGS sequence"/>
</dbReference>
<dbReference type="GO" id="GO:0012505">
    <property type="term" value="C:endomembrane system"/>
    <property type="evidence" value="ECO:0007669"/>
    <property type="project" value="TreeGrafter"/>
</dbReference>
<feature type="transmembrane region" description="Helical" evidence="4">
    <location>
        <begin position="263"/>
        <end position="283"/>
    </location>
</feature>
<evidence type="ECO:0000256" key="2">
    <source>
        <dbReference type="RuleBase" id="RU003858"/>
    </source>
</evidence>
<accession>A0A9Q0AJZ0</accession>
<keyword evidence="4" id="KW-1133">Transmembrane helix</keyword>
<dbReference type="FunFam" id="1.20.5.110:FF:000059">
    <property type="entry name" value="Related to syntaxin 12"/>
    <property type="match status" value="1"/>
</dbReference>
<dbReference type="InterPro" id="IPR000727">
    <property type="entry name" value="T_SNARE_dom"/>
</dbReference>
<feature type="domain" description="T-SNARE coiled-coil homology" evidence="5">
    <location>
        <begin position="190"/>
        <end position="252"/>
    </location>
</feature>
<dbReference type="SMART" id="SM00397">
    <property type="entry name" value="t_SNARE"/>
    <property type="match status" value="1"/>
</dbReference>
<dbReference type="AlphaFoldDB" id="A0A9Q0AJZ0"/>